<feature type="transmembrane region" description="Helical" evidence="7">
    <location>
        <begin position="476"/>
        <end position="497"/>
    </location>
</feature>
<keyword evidence="3" id="KW-1003">Cell membrane</keyword>
<name>A0ABP7UEG7_9SPHN</name>
<dbReference type="PROSITE" id="PS00217">
    <property type="entry name" value="SUGAR_TRANSPORT_2"/>
    <property type="match status" value="1"/>
</dbReference>
<evidence type="ECO:0000256" key="6">
    <source>
        <dbReference type="ARBA" id="ARBA00023136"/>
    </source>
</evidence>
<proteinExistence type="predicted"/>
<feature type="transmembrane region" description="Helical" evidence="7">
    <location>
        <begin position="92"/>
        <end position="111"/>
    </location>
</feature>
<keyword evidence="6 7" id="KW-0472">Membrane</keyword>
<keyword evidence="10" id="KW-1185">Reference proteome</keyword>
<accession>A0ABP7UEG7</accession>
<dbReference type="PANTHER" id="PTHR43045:SF7">
    <property type="entry name" value="MAJOR FACILITATOR SUPERFAMILY TRANSPORTER"/>
    <property type="match status" value="1"/>
</dbReference>
<evidence type="ECO:0000259" key="8">
    <source>
        <dbReference type="PROSITE" id="PS50850"/>
    </source>
</evidence>
<feature type="transmembrane region" description="Helical" evidence="7">
    <location>
        <begin position="159"/>
        <end position="185"/>
    </location>
</feature>
<dbReference type="PROSITE" id="PS50850">
    <property type="entry name" value="MFS"/>
    <property type="match status" value="1"/>
</dbReference>
<dbReference type="InterPro" id="IPR005829">
    <property type="entry name" value="Sugar_transporter_CS"/>
</dbReference>
<evidence type="ECO:0000256" key="4">
    <source>
        <dbReference type="ARBA" id="ARBA00022692"/>
    </source>
</evidence>
<evidence type="ECO:0000313" key="9">
    <source>
        <dbReference type="EMBL" id="GAA4041450.1"/>
    </source>
</evidence>
<reference evidence="10" key="1">
    <citation type="journal article" date="2019" name="Int. J. Syst. Evol. Microbiol.">
        <title>The Global Catalogue of Microorganisms (GCM) 10K type strain sequencing project: providing services to taxonomists for standard genome sequencing and annotation.</title>
        <authorList>
            <consortium name="The Broad Institute Genomics Platform"/>
            <consortium name="The Broad Institute Genome Sequencing Center for Infectious Disease"/>
            <person name="Wu L."/>
            <person name="Ma J."/>
        </authorList>
    </citation>
    <scope>NUCLEOTIDE SEQUENCE [LARGE SCALE GENOMIC DNA]</scope>
    <source>
        <strain evidence="10">JCM 17564</strain>
    </source>
</reference>
<keyword evidence="2" id="KW-0813">Transport</keyword>
<feature type="transmembrane region" description="Helical" evidence="7">
    <location>
        <begin position="316"/>
        <end position="336"/>
    </location>
</feature>
<feature type="transmembrane region" description="Helical" evidence="7">
    <location>
        <begin position="503"/>
        <end position="525"/>
    </location>
</feature>
<dbReference type="Gene3D" id="1.20.1250.20">
    <property type="entry name" value="MFS general substrate transporter like domains"/>
    <property type="match status" value="2"/>
</dbReference>
<evidence type="ECO:0000313" key="10">
    <source>
        <dbReference type="Proteomes" id="UP001424459"/>
    </source>
</evidence>
<feature type="domain" description="Major facilitator superfamily (MFS) profile" evidence="8">
    <location>
        <begin position="21"/>
        <end position="529"/>
    </location>
</feature>
<feature type="transmembrane region" description="Helical" evidence="7">
    <location>
        <begin position="197"/>
        <end position="216"/>
    </location>
</feature>
<feature type="transmembrane region" description="Helical" evidence="7">
    <location>
        <begin position="286"/>
        <end position="304"/>
    </location>
</feature>
<keyword evidence="5 7" id="KW-1133">Transmembrane helix</keyword>
<protein>
    <submittedName>
        <fullName evidence="9">MFS transporter</fullName>
    </submittedName>
</protein>
<comment type="subcellular location">
    <subcellularLocation>
        <location evidence="1">Cell membrane</location>
        <topology evidence="1">Multi-pass membrane protein</topology>
    </subcellularLocation>
</comment>
<feature type="transmembrane region" description="Helical" evidence="7">
    <location>
        <begin position="439"/>
        <end position="464"/>
    </location>
</feature>
<dbReference type="EMBL" id="BAABBR010000001">
    <property type="protein sequence ID" value="GAA4041450.1"/>
    <property type="molecule type" value="Genomic_DNA"/>
</dbReference>
<evidence type="ECO:0000256" key="3">
    <source>
        <dbReference type="ARBA" id="ARBA00022475"/>
    </source>
</evidence>
<feature type="transmembrane region" description="Helical" evidence="7">
    <location>
        <begin position="249"/>
        <end position="266"/>
    </location>
</feature>
<dbReference type="InterPro" id="IPR020846">
    <property type="entry name" value="MFS_dom"/>
</dbReference>
<sequence>MATAAAQSDTSGHKPPSDKLVITASALGTVFEWYDFFLYGILAALLGRLFFPADNPTAATLASLAAFGAGFGVRPLGALLFGWFGDRVGRKYTFLITITLMGGATAAIGFLPTYASAGILAPALLVSLRLLQGLALGGEYGGAAIYVAEHAPEGKRGQYTSWIQVSVVGGFLLCLFVVLACRFALTPEQFDAWGWRIPFLASLVMLAISLYIRMKLQESPVFREMKAAGTVSRNPFKDSLTYPGNVKRVMVALFGVAAGLTVIYYTSQFGTLYFLQGTARVGETEALLYMAVGACIAAPLYVGFGALSDRVGRKRLLLIGYALTLALLFPLFHMMADGANPALARATASAPVTLGVDPDCNYSVFAPKQGQDCGKALAFLAKRGISYAKADVAPGTGGAALQVGTQRVEGFDEKAYVAALASAGYPDKADPAQKQRWKIILAVAVMVALSAMTYGQVAAIMVELFPARIRYTSMSVPYHIGTGYFGGFLPFISQYIVVRTGDAYAGLWYTMAVVAMALVVSAIWLPETYRKPLD</sequence>
<dbReference type="SUPFAM" id="SSF103473">
    <property type="entry name" value="MFS general substrate transporter"/>
    <property type="match status" value="1"/>
</dbReference>
<evidence type="ECO:0000256" key="7">
    <source>
        <dbReference type="SAM" id="Phobius"/>
    </source>
</evidence>
<feature type="transmembrane region" description="Helical" evidence="7">
    <location>
        <begin position="58"/>
        <end position="85"/>
    </location>
</feature>
<feature type="transmembrane region" description="Helical" evidence="7">
    <location>
        <begin position="20"/>
        <end position="46"/>
    </location>
</feature>
<evidence type="ECO:0000256" key="2">
    <source>
        <dbReference type="ARBA" id="ARBA00022448"/>
    </source>
</evidence>
<evidence type="ECO:0000256" key="5">
    <source>
        <dbReference type="ARBA" id="ARBA00022989"/>
    </source>
</evidence>
<dbReference type="Pfam" id="PF00083">
    <property type="entry name" value="Sugar_tr"/>
    <property type="match status" value="2"/>
</dbReference>
<dbReference type="Proteomes" id="UP001424459">
    <property type="component" value="Unassembled WGS sequence"/>
</dbReference>
<gene>
    <name evidence="9" type="ORF">GCM10022281_23110</name>
</gene>
<dbReference type="InterPro" id="IPR036259">
    <property type="entry name" value="MFS_trans_sf"/>
</dbReference>
<dbReference type="InterPro" id="IPR005828">
    <property type="entry name" value="MFS_sugar_transport-like"/>
</dbReference>
<keyword evidence="4 7" id="KW-0812">Transmembrane</keyword>
<dbReference type="PANTHER" id="PTHR43045">
    <property type="entry name" value="SHIKIMATE TRANSPORTER"/>
    <property type="match status" value="1"/>
</dbReference>
<evidence type="ECO:0000256" key="1">
    <source>
        <dbReference type="ARBA" id="ARBA00004651"/>
    </source>
</evidence>
<comment type="caution">
    <text evidence="9">The sequence shown here is derived from an EMBL/GenBank/DDBJ whole genome shotgun (WGS) entry which is preliminary data.</text>
</comment>
<organism evidence="9 10">
    <name type="scientific">Sphingomonas rosea</name>
    <dbReference type="NCBI Taxonomy" id="335605"/>
    <lineage>
        <taxon>Bacteria</taxon>
        <taxon>Pseudomonadati</taxon>
        <taxon>Pseudomonadota</taxon>
        <taxon>Alphaproteobacteria</taxon>
        <taxon>Sphingomonadales</taxon>
        <taxon>Sphingomonadaceae</taxon>
        <taxon>Sphingomonas</taxon>
    </lineage>
</organism>
<dbReference type="RefSeq" id="WP_344697240.1">
    <property type="nucleotide sequence ID" value="NZ_BAABBR010000001.1"/>
</dbReference>